<dbReference type="RefSeq" id="WP_253646478.1">
    <property type="nucleotide sequence ID" value="NZ_BAAAMO010000002.1"/>
</dbReference>
<proteinExistence type="predicted"/>
<dbReference type="InterPro" id="IPR046036">
    <property type="entry name" value="DUF5994"/>
</dbReference>
<keyword evidence="2" id="KW-1185">Reference proteome</keyword>
<reference evidence="2" key="1">
    <citation type="journal article" date="2019" name="Int. J. Syst. Evol. Microbiol.">
        <title>The Global Catalogue of Microorganisms (GCM) 10K type strain sequencing project: providing services to taxonomists for standard genome sequencing and annotation.</title>
        <authorList>
            <consortium name="The Broad Institute Genomics Platform"/>
            <consortium name="The Broad Institute Genome Sequencing Center for Infectious Disease"/>
            <person name="Wu L."/>
            <person name="Ma J."/>
        </authorList>
    </citation>
    <scope>NUCLEOTIDE SEQUENCE [LARGE SCALE GENOMIC DNA]</scope>
    <source>
        <strain evidence="2">CCUG 50873</strain>
    </source>
</reference>
<accession>A0ABW3G675</accession>
<name>A0ABW3G675_9NOCA</name>
<dbReference type="EMBL" id="JBHTIL010000001">
    <property type="protein sequence ID" value="MFD0925583.1"/>
    <property type="molecule type" value="Genomic_DNA"/>
</dbReference>
<gene>
    <name evidence="1" type="ORF">ACFQ04_07510</name>
</gene>
<dbReference type="Pfam" id="PF19457">
    <property type="entry name" value="DUF5994"/>
    <property type="match status" value="1"/>
</dbReference>
<dbReference type="Proteomes" id="UP001597068">
    <property type="component" value="Unassembled WGS sequence"/>
</dbReference>
<evidence type="ECO:0000313" key="1">
    <source>
        <dbReference type="EMBL" id="MFD0925583.1"/>
    </source>
</evidence>
<protein>
    <submittedName>
        <fullName evidence="1">DUF5994 family protein</fullName>
    </submittedName>
</protein>
<evidence type="ECO:0000313" key="2">
    <source>
        <dbReference type="Proteomes" id="UP001597068"/>
    </source>
</evidence>
<comment type="caution">
    <text evidence="1">The sequence shown here is derived from an EMBL/GenBank/DDBJ whole genome shotgun (WGS) entry which is preliminary data.</text>
</comment>
<sequence length="140" mass="15297">MTDASAPTEGFIQRVSFRDLETRSKGLHGAWWPADNDLHARLPMLFDALIERVGEVQRVIVHGPDWELGAPRMRRGDRVVRLDSDRRCRSATIKICGPGGTPPVTLMVIPPDTDSATAQRVLVSASEATITVAGLLAQTQ</sequence>
<organism evidence="1 2">
    <name type="scientific">Williamsia deligens</name>
    <dbReference type="NCBI Taxonomy" id="321325"/>
    <lineage>
        <taxon>Bacteria</taxon>
        <taxon>Bacillati</taxon>
        <taxon>Actinomycetota</taxon>
        <taxon>Actinomycetes</taxon>
        <taxon>Mycobacteriales</taxon>
        <taxon>Nocardiaceae</taxon>
        <taxon>Williamsia</taxon>
    </lineage>
</organism>